<name>A0A0G1W2U1_9BACT</name>
<organism evidence="1 2">
    <name type="scientific">Candidatus Gottesmanbacteria bacterium GW2011_GWB1_49_7</name>
    <dbReference type="NCBI Taxonomy" id="1618448"/>
    <lineage>
        <taxon>Bacteria</taxon>
        <taxon>Candidatus Gottesmaniibacteriota</taxon>
    </lineage>
</organism>
<dbReference type="AlphaFoldDB" id="A0A0G1W2U1"/>
<dbReference type="EMBL" id="LCQD01000005">
    <property type="protein sequence ID" value="KKW13081.1"/>
    <property type="molecule type" value="Genomic_DNA"/>
</dbReference>
<gene>
    <name evidence="1" type="ORF">UY48_C0005G0037</name>
</gene>
<accession>A0A0G1W2U1</accession>
<comment type="caution">
    <text evidence="1">The sequence shown here is derived from an EMBL/GenBank/DDBJ whole genome shotgun (WGS) entry which is preliminary data.</text>
</comment>
<protein>
    <submittedName>
        <fullName evidence="1">Uncharacterized protein</fullName>
    </submittedName>
</protein>
<evidence type="ECO:0000313" key="2">
    <source>
        <dbReference type="Proteomes" id="UP000034588"/>
    </source>
</evidence>
<proteinExistence type="predicted"/>
<evidence type="ECO:0000313" key="1">
    <source>
        <dbReference type="EMBL" id="KKW13081.1"/>
    </source>
</evidence>
<sequence length="118" mass="12934">MDLSTSTFLTRLKSGKEIECQDAAMLGQLASIIRQGRSGGQFISQAQQAIIGEQILTRTGGRVTLQDLLETEASSKGWYIIEPKGKAFSGKMIELILVDPHELEDEQDGVQLPRKVST</sequence>
<reference evidence="1 2" key="1">
    <citation type="journal article" date="2015" name="Nature">
        <title>rRNA introns, odd ribosomes, and small enigmatic genomes across a large radiation of phyla.</title>
        <authorList>
            <person name="Brown C.T."/>
            <person name="Hug L.A."/>
            <person name="Thomas B.C."/>
            <person name="Sharon I."/>
            <person name="Castelle C.J."/>
            <person name="Singh A."/>
            <person name="Wilkins M.J."/>
            <person name="Williams K.H."/>
            <person name="Banfield J.F."/>
        </authorList>
    </citation>
    <scope>NUCLEOTIDE SEQUENCE [LARGE SCALE GENOMIC DNA]</scope>
</reference>
<dbReference type="Proteomes" id="UP000034588">
    <property type="component" value="Unassembled WGS sequence"/>
</dbReference>